<comment type="caution">
    <text evidence="8">The sequence shown here is derived from an EMBL/GenBank/DDBJ whole genome shotgun (WGS) entry which is preliminary data.</text>
</comment>
<feature type="domain" description="Tyrosine-protein phosphatase" evidence="6">
    <location>
        <begin position="82"/>
        <end position="235"/>
    </location>
</feature>
<dbReference type="Pfam" id="PF00782">
    <property type="entry name" value="DSPc"/>
    <property type="match status" value="1"/>
</dbReference>
<dbReference type="InterPro" id="IPR000340">
    <property type="entry name" value="Dual-sp_phosphatase_cat-dom"/>
</dbReference>
<keyword evidence="4" id="KW-0904">Protein phosphatase</keyword>
<comment type="similarity">
    <text evidence="1">Belongs to the protein-tyrosine phosphatase family. Non-receptor class dual specificity subfamily.</text>
</comment>
<proteinExistence type="inferred from homology"/>
<dbReference type="InterPro" id="IPR029021">
    <property type="entry name" value="Prot-tyrosine_phosphatase-like"/>
</dbReference>
<dbReference type="PROSITE" id="PS50054">
    <property type="entry name" value="TYR_PHOSPHATASE_DUAL"/>
    <property type="match status" value="1"/>
</dbReference>
<dbReference type="InterPro" id="IPR000387">
    <property type="entry name" value="Tyr_Pase_dom"/>
</dbReference>
<dbReference type="PANTHER" id="PTHR10159">
    <property type="entry name" value="DUAL SPECIFICITY PROTEIN PHOSPHATASE"/>
    <property type="match status" value="1"/>
</dbReference>
<keyword evidence="9" id="KW-1185">Reference proteome</keyword>
<reference evidence="8 9" key="1">
    <citation type="submission" date="2024-03" db="EMBL/GenBank/DDBJ databases">
        <title>Genome-scale model development and genomic sequencing of the oleaginous clade Lipomyces.</title>
        <authorList>
            <consortium name="Lawrence Berkeley National Laboratory"/>
            <person name="Czajka J.J."/>
            <person name="Han Y."/>
            <person name="Kim J."/>
            <person name="Mondo S.J."/>
            <person name="Hofstad B.A."/>
            <person name="Robles A."/>
            <person name="Haridas S."/>
            <person name="Riley R."/>
            <person name="LaButti K."/>
            <person name="Pangilinan J."/>
            <person name="Andreopoulos W."/>
            <person name="Lipzen A."/>
            <person name="Yan J."/>
            <person name="Wang M."/>
            <person name="Ng V."/>
            <person name="Grigoriev I.V."/>
            <person name="Spatafora J.W."/>
            <person name="Magnuson J.K."/>
            <person name="Baker S.E."/>
            <person name="Pomraning K.R."/>
        </authorList>
    </citation>
    <scope>NUCLEOTIDE SEQUENCE [LARGE SCALE GENOMIC DNA]</scope>
    <source>
        <strain evidence="8 9">Phaff 52-87</strain>
    </source>
</reference>
<dbReference type="EC" id="3.1.3.48" evidence="2"/>
<gene>
    <name evidence="8" type="ORF">BZA70DRAFT_274512</name>
</gene>
<dbReference type="PANTHER" id="PTHR10159:SF519">
    <property type="entry name" value="DUAL SPECIFICITY PROTEIN PHOSPHATASE MPK3"/>
    <property type="match status" value="1"/>
</dbReference>
<dbReference type="InterPro" id="IPR016130">
    <property type="entry name" value="Tyr_Pase_AS"/>
</dbReference>
<evidence type="ECO:0000256" key="2">
    <source>
        <dbReference type="ARBA" id="ARBA00013064"/>
    </source>
</evidence>
<dbReference type="SMART" id="SM00195">
    <property type="entry name" value="DSPc"/>
    <property type="match status" value="1"/>
</dbReference>
<dbReference type="Gene3D" id="3.90.190.10">
    <property type="entry name" value="Protein tyrosine phosphatase superfamily"/>
    <property type="match status" value="1"/>
</dbReference>
<dbReference type="SUPFAM" id="SSF52799">
    <property type="entry name" value="(Phosphotyrosine protein) phosphatases II"/>
    <property type="match status" value="1"/>
</dbReference>
<protein>
    <recommendedName>
        <fullName evidence="2">protein-tyrosine-phosphatase</fullName>
        <ecNumber evidence="2">3.1.3.48</ecNumber>
    </recommendedName>
</protein>
<feature type="compositionally biased region" description="Pro residues" evidence="5">
    <location>
        <begin position="1"/>
        <end position="10"/>
    </location>
</feature>
<dbReference type="GeneID" id="90037500"/>
<feature type="domain" description="Tyrosine specific protein phosphatases" evidence="7">
    <location>
        <begin position="158"/>
        <end position="216"/>
    </location>
</feature>
<sequence length="250" mass="26778">MPPLPSPPRRMPLALDLVDPPPAARRRPPNLVLRVPPALAPPLSARLPPSSPVALASPVAASAIVSAPPLQDAEARNAYPDGPVDVYGGAIFLFSEPSRAVAAQYDVVINVAREVINPFAPASSSPPPTAATTTPMTVSSPEYIFVPWEHTSKLTSDLPYLTDVMALRAAEGKRILVHCQCGVSRSASLVVAYVMKEKSWDLNQAYAFVKRKAPAIGPNMGLIFQLMEWGRILNNQPVRDADDSDSESLS</sequence>
<feature type="region of interest" description="Disordered" evidence="5">
    <location>
        <begin position="1"/>
        <end position="28"/>
    </location>
</feature>
<dbReference type="Proteomes" id="UP001498771">
    <property type="component" value="Unassembled WGS sequence"/>
</dbReference>
<organism evidence="8 9">
    <name type="scientific">Myxozyma melibiosi</name>
    <dbReference type="NCBI Taxonomy" id="54550"/>
    <lineage>
        <taxon>Eukaryota</taxon>
        <taxon>Fungi</taxon>
        <taxon>Dikarya</taxon>
        <taxon>Ascomycota</taxon>
        <taxon>Saccharomycotina</taxon>
        <taxon>Lipomycetes</taxon>
        <taxon>Lipomycetales</taxon>
        <taxon>Lipomycetaceae</taxon>
        <taxon>Myxozyma</taxon>
    </lineage>
</organism>
<dbReference type="PROSITE" id="PS50056">
    <property type="entry name" value="TYR_PHOSPHATASE_2"/>
    <property type="match status" value="1"/>
</dbReference>
<dbReference type="PROSITE" id="PS00383">
    <property type="entry name" value="TYR_PHOSPHATASE_1"/>
    <property type="match status" value="1"/>
</dbReference>
<evidence type="ECO:0000313" key="9">
    <source>
        <dbReference type="Proteomes" id="UP001498771"/>
    </source>
</evidence>
<evidence type="ECO:0000256" key="3">
    <source>
        <dbReference type="ARBA" id="ARBA00022801"/>
    </source>
</evidence>
<dbReference type="InterPro" id="IPR020422">
    <property type="entry name" value="TYR_PHOSPHATASE_DUAL_dom"/>
</dbReference>
<evidence type="ECO:0000259" key="6">
    <source>
        <dbReference type="PROSITE" id="PS50054"/>
    </source>
</evidence>
<name>A0ABR1F9L5_9ASCO</name>
<evidence type="ECO:0000259" key="7">
    <source>
        <dbReference type="PROSITE" id="PS50056"/>
    </source>
</evidence>
<dbReference type="CDD" id="cd14521">
    <property type="entry name" value="DSP_fungal_SDP1-like"/>
    <property type="match status" value="1"/>
</dbReference>
<accession>A0ABR1F9L5</accession>
<keyword evidence="3" id="KW-0378">Hydrolase</keyword>
<evidence type="ECO:0000256" key="1">
    <source>
        <dbReference type="ARBA" id="ARBA00008601"/>
    </source>
</evidence>
<dbReference type="EMBL" id="JBBJBU010000002">
    <property type="protein sequence ID" value="KAK7206543.1"/>
    <property type="molecule type" value="Genomic_DNA"/>
</dbReference>
<evidence type="ECO:0000256" key="4">
    <source>
        <dbReference type="ARBA" id="ARBA00022912"/>
    </source>
</evidence>
<dbReference type="RefSeq" id="XP_064769576.1">
    <property type="nucleotide sequence ID" value="XM_064911988.1"/>
</dbReference>
<evidence type="ECO:0000256" key="5">
    <source>
        <dbReference type="SAM" id="MobiDB-lite"/>
    </source>
</evidence>
<evidence type="ECO:0000313" key="8">
    <source>
        <dbReference type="EMBL" id="KAK7206543.1"/>
    </source>
</evidence>